<dbReference type="HOGENOM" id="CLU_559884_0_0_7"/>
<dbReference type="KEGG" id="dto:TOL2_C26460"/>
<evidence type="ECO:0000313" key="6">
    <source>
        <dbReference type="Proteomes" id="UP000007347"/>
    </source>
</evidence>
<dbReference type="KEGG" id="dto:TOL2_C38980"/>
<name>K0NCA2_DESTT</name>
<sequence>MPAKEKKELLIYISLSLFLIGRIGFRAISRVLGVLAPYFGIDGKVPCPQTIINWLTRYSLSKIWTYSGLPSVSFEKNKFVNGAIWIIDTSIALGVGKILAVLELNINHHATNESAPALKNINCVAISVASSWTGKSIADFLQQVIHITGKPAAYLKDGGLDLKKGVRLLKERGLYSHSIDDVSHVVANLLKKEYNRHPSYDGFISACGQASKKMKQTDLGCLVPPKVSTKARFMNIHRLVKWAEMILQHSPRGRTSEGSVIAKLRNSIGKLSEHRPFIKRFLRDARPLLESQKILKHRGLNFETYKECKAMLQSIPQRSQVSIGFMTWMENQLIVASSLGLNNIGMPICSDNIESLFGLGKTHGVGEVKDANRIALRLPAFCGTLPEDAAKMVMRVTVKEQQEIEKKLLSLTRQRREILPNPGSMTAVFSSEKRCYLSLLPVPKNGEKTENIIDITASCGKFIGHMKSIPDNTNNSDVTSQIRSVIA</sequence>
<dbReference type="KEGG" id="dto:TOL2_C37910"/>
<dbReference type="EMBL" id="FO203503">
    <property type="protein sequence ID" value="CCK81959.1"/>
    <property type="molecule type" value="Genomic_DNA"/>
</dbReference>
<proteinExistence type="predicted"/>
<dbReference type="EMBL" id="FO203503">
    <property type="protein sequence ID" value="CCK81337.1"/>
    <property type="molecule type" value="Genomic_DNA"/>
</dbReference>
<evidence type="ECO:0000313" key="1">
    <source>
        <dbReference type="EMBL" id="CCK80805.1"/>
    </source>
</evidence>
<dbReference type="EMBL" id="FO203503">
    <property type="protein sequence ID" value="CCK80805.1"/>
    <property type="molecule type" value="Genomic_DNA"/>
</dbReference>
<evidence type="ECO:0000313" key="2">
    <source>
        <dbReference type="EMBL" id="CCK81337.1"/>
    </source>
</evidence>
<organism evidence="5 6">
    <name type="scientific">Desulfobacula toluolica (strain DSM 7467 / Tol2)</name>
    <dbReference type="NCBI Taxonomy" id="651182"/>
    <lineage>
        <taxon>Bacteria</taxon>
        <taxon>Pseudomonadati</taxon>
        <taxon>Thermodesulfobacteriota</taxon>
        <taxon>Desulfobacteria</taxon>
        <taxon>Desulfobacterales</taxon>
        <taxon>Desulfobacteraceae</taxon>
        <taxon>Desulfobacula</taxon>
    </lineage>
</organism>
<evidence type="ECO:0000313" key="3">
    <source>
        <dbReference type="EMBL" id="CCK81947.1"/>
    </source>
</evidence>
<dbReference type="EMBL" id="FO203503">
    <property type="protein sequence ID" value="CCK81947.1"/>
    <property type="molecule type" value="Genomic_DNA"/>
</dbReference>
<gene>
    <name evidence="1" type="ordered locus">TOL2_C26460</name>
    <name evidence="2" type="ordered locus">TOL2_C31790</name>
    <name evidence="3" type="ordered locus">TOL2_C37910</name>
    <name evidence="4" type="ordered locus">TOL2_C38030</name>
    <name evidence="5" type="ordered locus">TOL2_C38980</name>
</gene>
<keyword evidence="6" id="KW-1185">Reference proteome</keyword>
<dbReference type="KEGG" id="dto:TOL2_C38030"/>
<evidence type="ECO:0000313" key="4">
    <source>
        <dbReference type="EMBL" id="CCK81959.1"/>
    </source>
</evidence>
<evidence type="ECO:0000313" key="5">
    <source>
        <dbReference type="EMBL" id="CCK82054.1"/>
    </source>
</evidence>
<dbReference type="KEGG" id="dto:TOL2_C31790"/>
<reference evidence="5 6" key="1">
    <citation type="journal article" date="2013" name="Environ. Microbiol.">
        <title>Complete genome, catabolic sub-proteomes and key-metabolites of Desulfobacula toluolica Tol2, a marine, aromatic compound-degrading, sulfate-reducing bacterium.</title>
        <authorList>
            <person name="Wohlbrand L."/>
            <person name="Jacob J.H."/>
            <person name="Kube M."/>
            <person name="Mussmann M."/>
            <person name="Jarling R."/>
            <person name="Beck A."/>
            <person name="Amann R."/>
            <person name="Wilkes H."/>
            <person name="Reinhardt R."/>
            <person name="Rabus R."/>
        </authorList>
    </citation>
    <scope>NUCLEOTIDE SEQUENCE [LARGE SCALE GENOMIC DNA]</scope>
    <source>
        <strain evidence="6">DSM 7467 / Tol2</strain>
        <strain evidence="5">Tol2</strain>
    </source>
</reference>
<dbReference type="AlphaFoldDB" id="K0NCA2"/>
<protein>
    <submittedName>
        <fullName evidence="5">Conserved uncharacterized protein</fullName>
    </submittedName>
</protein>
<dbReference type="EMBL" id="FO203503">
    <property type="protein sequence ID" value="CCK82054.1"/>
    <property type="molecule type" value="Genomic_DNA"/>
</dbReference>
<dbReference type="Proteomes" id="UP000007347">
    <property type="component" value="Chromosome"/>
</dbReference>
<accession>K0NCA2</accession>